<dbReference type="SUPFAM" id="SSF52833">
    <property type="entry name" value="Thioredoxin-like"/>
    <property type="match status" value="1"/>
</dbReference>
<evidence type="ECO:0000313" key="2">
    <source>
        <dbReference type="Proteomes" id="UP000002011"/>
    </source>
</evidence>
<dbReference type="Gene3D" id="3.40.30.10">
    <property type="entry name" value="Glutaredoxin"/>
    <property type="match status" value="1"/>
</dbReference>
<dbReference type="RefSeq" id="WP_012780137.1">
    <property type="nucleotide sequence ID" value="NC_013037.1"/>
</dbReference>
<dbReference type="Proteomes" id="UP000002011">
    <property type="component" value="Chromosome"/>
</dbReference>
<gene>
    <name evidence="1" type="ordered locus">Dfer_0522</name>
</gene>
<dbReference type="STRING" id="471854.Dfer_0522"/>
<dbReference type="AlphaFoldDB" id="C6VZH7"/>
<accession>C6VZH7</accession>
<dbReference type="EMBL" id="CP001619">
    <property type="protein sequence ID" value="ACT91789.1"/>
    <property type="molecule type" value="Genomic_DNA"/>
</dbReference>
<dbReference type="HOGENOM" id="CLU_1632764_0_0_10"/>
<proteinExistence type="predicted"/>
<dbReference type="Pfam" id="PF13743">
    <property type="entry name" value="Thioredoxin_5"/>
    <property type="match status" value="1"/>
</dbReference>
<reference evidence="1 2" key="1">
    <citation type="journal article" date="2009" name="Stand. Genomic Sci.">
        <title>Complete genome sequence of Dyadobacter fermentans type strain (NS114).</title>
        <authorList>
            <person name="Lang E."/>
            <person name="Lapidus A."/>
            <person name="Chertkov O."/>
            <person name="Brettin T."/>
            <person name="Detter J.C."/>
            <person name="Han C."/>
            <person name="Copeland A."/>
            <person name="Glavina Del Rio T."/>
            <person name="Nolan M."/>
            <person name="Chen F."/>
            <person name="Lucas S."/>
            <person name="Tice H."/>
            <person name="Cheng J.F."/>
            <person name="Land M."/>
            <person name="Hauser L."/>
            <person name="Chang Y.J."/>
            <person name="Jeffries C.D."/>
            <person name="Kopitz M."/>
            <person name="Bruce D."/>
            <person name="Goodwin L."/>
            <person name="Pitluck S."/>
            <person name="Ovchinnikova G."/>
            <person name="Pati A."/>
            <person name="Ivanova N."/>
            <person name="Mavrommatis K."/>
            <person name="Chen A."/>
            <person name="Palaniappan K."/>
            <person name="Chain P."/>
            <person name="Bristow J."/>
            <person name="Eisen J.A."/>
            <person name="Markowitz V."/>
            <person name="Hugenholtz P."/>
            <person name="Goker M."/>
            <person name="Rohde M."/>
            <person name="Kyrpides N.C."/>
            <person name="Klenk H.P."/>
        </authorList>
    </citation>
    <scope>NUCLEOTIDE SEQUENCE [LARGE SCALE GENOMIC DNA]</scope>
    <source>
        <strain evidence="2">ATCC 700827 / DSM 18053 / CIP 107007 / KCTC 52180 / NS114</strain>
    </source>
</reference>
<organism evidence="1 2">
    <name type="scientific">Dyadobacter fermentans (strain ATCC 700827 / DSM 18053 / CIP 107007 / KCTC 52180 / NS114)</name>
    <dbReference type="NCBI Taxonomy" id="471854"/>
    <lineage>
        <taxon>Bacteria</taxon>
        <taxon>Pseudomonadati</taxon>
        <taxon>Bacteroidota</taxon>
        <taxon>Cytophagia</taxon>
        <taxon>Cytophagales</taxon>
        <taxon>Spirosomataceae</taxon>
        <taxon>Dyadobacter</taxon>
    </lineage>
</organism>
<name>C6VZH7_DYAFD</name>
<sequence>MDQFNTLTPTIKVVYYTHPFCPVSERMQQHWCRLTSEYGHHLSFKFCMAAGMDSAFPATKTKFACQAVKAAELQSSWAADLFLDAIRTEMAQGRQDLCEPESLLEIARMCAKKNPSTMDFNRFAQELDSRKTRQAVLDDLNKIRINRVDTLPTLTFTVDGKGLKVTGYKTYHQLVDLVKRVSQAGIDIVGFAH</sequence>
<keyword evidence="2" id="KW-1185">Reference proteome</keyword>
<dbReference type="KEGG" id="dfe:Dfer_0522"/>
<evidence type="ECO:0008006" key="3">
    <source>
        <dbReference type="Google" id="ProtNLM"/>
    </source>
</evidence>
<dbReference type="InterPro" id="IPR036249">
    <property type="entry name" value="Thioredoxin-like_sf"/>
</dbReference>
<evidence type="ECO:0000313" key="1">
    <source>
        <dbReference type="EMBL" id="ACT91789.1"/>
    </source>
</evidence>
<dbReference type="eggNOG" id="COG3531">
    <property type="taxonomic scope" value="Bacteria"/>
</dbReference>
<dbReference type="OrthoDB" id="9813770at2"/>
<protein>
    <recommendedName>
        <fullName evidence="3">Thioredoxin-like fold domain-containing protein</fullName>
    </recommendedName>
</protein>